<dbReference type="Gene3D" id="3.40.1620.10">
    <property type="entry name" value="YefM-like domain"/>
    <property type="match status" value="1"/>
</dbReference>
<dbReference type="InterPro" id="IPR006442">
    <property type="entry name" value="Antitoxin_Phd/YefM"/>
</dbReference>
<dbReference type="RefSeq" id="WP_127187810.1">
    <property type="nucleotide sequence ID" value="NZ_RZNJ01000002.1"/>
</dbReference>
<evidence type="ECO:0000256" key="2">
    <source>
        <dbReference type="RuleBase" id="RU362080"/>
    </source>
</evidence>
<dbReference type="Proteomes" id="UP000281547">
    <property type="component" value="Unassembled WGS sequence"/>
</dbReference>
<keyword evidence="4" id="KW-1185">Reference proteome</keyword>
<comment type="function">
    <text evidence="2">Antitoxin component of a type II toxin-antitoxin (TA) system.</text>
</comment>
<dbReference type="PANTHER" id="PTHR35377">
    <property type="entry name" value="ANTITOXIN VAPB49-RELATED-RELATED"/>
    <property type="match status" value="1"/>
</dbReference>
<reference evidence="3 4" key="1">
    <citation type="journal article" date="2016" name="Int. J. Syst. Evol. Microbiol.">
        <title>Arsenicitalea aurantiaca gen. nov., sp. nov., a new member of the family Hyphomicrobiaceae, isolated from high-arsenic sediment.</title>
        <authorList>
            <person name="Mu Y."/>
            <person name="Zhou L."/>
            <person name="Zeng X.C."/>
            <person name="Liu L."/>
            <person name="Pan Y."/>
            <person name="Chen X."/>
            <person name="Wang J."/>
            <person name="Li S."/>
            <person name="Li W.J."/>
            <person name="Wang Y."/>
        </authorList>
    </citation>
    <scope>NUCLEOTIDE SEQUENCE [LARGE SCALE GENOMIC DNA]</scope>
    <source>
        <strain evidence="3 4">42-50</strain>
    </source>
</reference>
<dbReference type="EMBL" id="RZNJ01000002">
    <property type="protein sequence ID" value="RUT32853.1"/>
    <property type="molecule type" value="Genomic_DNA"/>
</dbReference>
<dbReference type="InterPro" id="IPR051416">
    <property type="entry name" value="phD-YefM_TA_antitoxins"/>
</dbReference>
<sequence>MSAVSLADAKARLSELVNRVEAGETIEITRKGKVVARLGPAVTPKPPVDVERLRAHLARIPFQDEPAVDTVRAMRDDDRY</sequence>
<protein>
    <recommendedName>
        <fullName evidence="2">Antitoxin</fullName>
    </recommendedName>
</protein>
<comment type="caution">
    <text evidence="3">The sequence shown here is derived from an EMBL/GenBank/DDBJ whole genome shotgun (WGS) entry which is preliminary data.</text>
</comment>
<dbReference type="OrthoDB" id="9800503at2"/>
<proteinExistence type="inferred from homology"/>
<dbReference type="SUPFAM" id="SSF143120">
    <property type="entry name" value="YefM-like"/>
    <property type="match status" value="1"/>
</dbReference>
<organism evidence="3 4">
    <name type="scientific">Arsenicitalea aurantiaca</name>
    <dbReference type="NCBI Taxonomy" id="1783274"/>
    <lineage>
        <taxon>Bacteria</taxon>
        <taxon>Pseudomonadati</taxon>
        <taxon>Pseudomonadota</taxon>
        <taxon>Alphaproteobacteria</taxon>
        <taxon>Hyphomicrobiales</taxon>
        <taxon>Devosiaceae</taxon>
        <taxon>Arsenicitalea</taxon>
    </lineage>
</organism>
<dbReference type="InterPro" id="IPR036165">
    <property type="entry name" value="YefM-like_sf"/>
</dbReference>
<dbReference type="NCBIfam" id="TIGR01552">
    <property type="entry name" value="phd_fam"/>
    <property type="match status" value="1"/>
</dbReference>
<accession>A0A433XFI6</accession>
<evidence type="ECO:0000313" key="4">
    <source>
        <dbReference type="Proteomes" id="UP000281547"/>
    </source>
</evidence>
<dbReference type="AlphaFoldDB" id="A0A433XFI6"/>
<comment type="similarity">
    <text evidence="1 2">Belongs to the phD/YefM antitoxin family.</text>
</comment>
<gene>
    <name evidence="3" type="ORF">EMQ25_06865</name>
</gene>
<evidence type="ECO:0000256" key="1">
    <source>
        <dbReference type="ARBA" id="ARBA00009981"/>
    </source>
</evidence>
<dbReference type="Pfam" id="PF02604">
    <property type="entry name" value="PhdYeFM_antitox"/>
    <property type="match status" value="1"/>
</dbReference>
<evidence type="ECO:0000313" key="3">
    <source>
        <dbReference type="EMBL" id="RUT32853.1"/>
    </source>
</evidence>
<name>A0A433XFI6_9HYPH</name>